<accession>A0A4Q1SET9</accession>
<dbReference type="AlphaFoldDB" id="A0A4Q1SET9"/>
<sequence>MDFQHSRTSFRSAAPQTGSVLRLSETIITLQKRAEIARKMQFDDKPYLRSAVDITEQNGVQESLEAISIPHAILLTFPSMPSMLKK</sequence>
<protein>
    <submittedName>
        <fullName evidence="1">Uncharacterized protein</fullName>
    </submittedName>
</protein>
<reference evidence="1 2" key="1">
    <citation type="journal article" date="2016" name="Int. J. Syst. Evol. Microbiol.">
        <title>Acidipila dinghuensis sp. nov., an acidobacterium isolated from forest soil.</title>
        <authorList>
            <person name="Jiang Y.W."/>
            <person name="Wang J."/>
            <person name="Chen M.H."/>
            <person name="Lv Y.Y."/>
            <person name="Qiu L.H."/>
        </authorList>
    </citation>
    <scope>NUCLEOTIDE SEQUENCE [LARGE SCALE GENOMIC DNA]</scope>
    <source>
        <strain evidence="1 2">DHOF10</strain>
    </source>
</reference>
<evidence type="ECO:0000313" key="2">
    <source>
        <dbReference type="Proteomes" id="UP000290253"/>
    </source>
</evidence>
<gene>
    <name evidence="1" type="ORF">ESZ00_12785</name>
</gene>
<dbReference type="EMBL" id="SDMK01000002">
    <property type="protein sequence ID" value="RXS95448.1"/>
    <property type="molecule type" value="Genomic_DNA"/>
</dbReference>
<proteinExistence type="predicted"/>
<evidence type="ECO:0000313" key="1">
    <source>
        <dbReference type="EMBL" id="RXS95448.1"/>
    </source>
</evidence>
<name>A0A4Q1SET9_9BACT</name>
<dbReference type="Proteomes" id="UP000290253">
    <property type="component" value="Unassembled WGS sequence"/>
</dbReference>
<dbReference type="RefSeq" id="WP_129208645.1">
    <property type="nucleotide sequence ID" value="NZ_BMGU01000004.1"/>
</dbReference>
<keyword evidence="2" id="KW-1185">Reference proteome</keyword>
<comment type="caution">
    <text evidence="1">The sequence shown here is derived from an EMBL/GenBank/DDBJ whole genome shotgun (WGS) entry which is preliminary data.</text>
</comment>
<organism evidence="1 2">
    <name type="scientific">Silvibacterium dinghuense</name>
    <dbReference type="NCBI Taxonomy" id="1560006"/>
    <lineage>
        <taxon>Bacteria</taxon>
        <taxon>Pseudomonadati</taxon>
        <taxon>Acidobacteriota</taxon>
        <taxon>Terriglobia</taxon>
        <taxon>Terriglobales</taxon>
        <taxon>Acidobacteriaceae</taxon>
        <taxon>Silvibacterium</taxon>
    </lineage>
</organism>